<dbReference type="AlphaFoldDB" id="A0A829D1H3"/>
<sequence length="38" mass="4310">MSAELALGGWISSKGSLLKNIREIKKIKTKNPKQKKER</sequence>
<gene>
    <name evidence="1" type="ORF">LEP1GSC029_1778</name>
</gene>
<evidence type="ECO:0000313" key="1">
    <source>
        <dbReference type="EMBL" id="EMY04923.1"/>
    </source>
</evidence>
<name>A0A829D1H3_LEPIR</name>
<reference evidence="1 2" key="1">
    <citation type="submission" date="2013-02" db="EMBL/GenBank/DDBJ databases">
        <authorList>
            <person name="Harkins D.M."/>
            <person name="Durkin A.S."/>
            <person name="Brinkac L.M."/>
            <person name="Haft D.H."/>
            <person name="Selengut J.D."/>
            <person name="Sanka R."/>
            <person name="DePew J."/>
            <person name="Purushe J."/>
            <person name="Whelen A.C."/>
            <person name="Vinetz J.M."/>
            <person name="Sutton G.G."/>
            <person name="Nierman W.C."/>
            <person name="Fouts D.E."/>
        </authorList>
    </citation>
    <scope>NUCLEOTIDE SEQUENCE [LARGE SCALE GENOMIC DNA]</scope>
    <source>
        <strain evidence="1 2">2002000626</strain>
    </source>
</reference>
<accession>A0A829D1H3</accession>
<organism evidence="1 2">
    <name type="scientific">Leptospira interrogans str. 2002000626</name>
    <dbReference type="NCBI Taxonomy" id="996803"/>
    <lineage>
        <taxon>Bacteria</taxon>
        <taxon>Pseudomonadati</taxon>
        <taxon>Spirochaetota</taxon>
        <taxon>Spirochaetia</taxon>
        <taxon>Leptospirales</taxon>
        <taxon>Leptospiraceae</taxon>
        <taxon>Leptospira</taxon>
    </lineage>
</organism>
<evidence type="ECO:0000313" key="2">
    <source>
        <dbReference type="Proteomes" id="UP000012329"/>
    </source>
</evidence>
<dbReference type="EMBL" id="AFJL02000109">
    <property type="protein sequence ID" value="EMY04923.1"/>
    <property type="molecule type" value="Genomic_DNA"/>
</dbReference>
<protein>
    <submittedName>
        <fullName evidence="1">Uncharacterized protein</fullName>
    </submittedName>
</protein>
<proteinExistence type="predicted"/>
<comment type="caution">
    <text evidence="1">The sequence shown here is derived from an EMBL/GenBank/DDBJ whole genome shotgun (WGS) entry which is preliminary data.</text>
</comment>
<dbReference type="Proteomes" id="UP000012329">
    <property type="component" value="Unassembled WGS sequence"/>
</dbReference>